<dbReference type="PROSITE" id="PS50088">
    <property type="entry name" value="ANK_REPEAT"/>
    <property type="match status" value="1"/>
</dbReference>
<dbReference type="InterPro" id="IPR002110">
    <property type="entry name" value="Ankyrin_rpt"/>
</dbReference>
<dbReference type="SUPFAM" id="SSF48403">
    <property type="entry name" value="Ankyrin repeat"/>
    <property type="match status" value="1"/>
</dbReference>
<dbReference type="InterPro" id="IPR036770">
    <property type="entry name" value="Ankyrin_rpt-contain_sf"/>
</dbReference>
<evidence type="ECO:0000256" key="1">
    <source>
        <dbReference type="ARBA" id="ARBA00022737"/>
    </source>
</evidence>
<protein>
    <submittedName>
        <fullName evidence="4">Uncharacterized protein</fullName>
    </submittedName>
</protein>
<dbReference type="Pfam" id="PF12796">
    <property type="entry name" value="Ank_2"/>
    <property type="match status" value="1"/>
</dbReference>
<dbReference type="SMART" id="SM00248">
    <property type="entry name" value="ANK"/>
    <property type="match status" value="1"/>
</dbReference>
<name>A0A1V9Y5J3_9STRA</name>
<proteinExistence type="predicted"/>
<feature type="repeat" description="ANK" evidence="3">
    <location>
        <begin position="44"/>
        <end position="76"/>
    </location>
</feature>
<organism evidence="4 5">
    <name type="scientific">Thraustotheca clavata</name>
    <dbReference type="NCBI Taxonomy" id="74557"/>
    <lineage>
        <taxon>Eukaryota</taxon>
        <taxon>Sar</taxon>
        <taxon>Stramenopiles</taxon>
        <taxon>Oomycota</taxon>
        <taxon>Saprolegniomycetes</taxon>
        <taxon>Saprolegniales</taxon>
        <taxon>Achlyaceae</taxon>
        <taxon>Thraustotheca</taxon>
    </lineage>
</organism>
<keyword evidence="5" id="KW-1185">Reference proteome</keyword>
<keyword evidence="1" id="KW-0677">Repeat</keyword>
<reference evidence="4 5" key="1">
    <citation type="journal article" date="2014" name="Genome Biol. Evol.">
        <title>The secreted proteins of Achlya hypogyna and Thraustotheca clavata identify the ancestral oomycete secretome and reveal gene acquisitions by horizontal gene transfer.</title>
        <authorList>
            <person name="Misner I."/>
            <person name="Blouin N."/>
            <person name="Leonard G."/>
            <person name="Richards T.A."/>
            <person name="Lane C.E."/>
        </authorList>
    </citation>
    <scope>NUCLEOTIDE SEQUENCE [LARGE SCALE GENOMIC DNA]</scope>
    <source>
        <strain evidence="4 5">ATCC 34112</strain>
    </source>
</reference>
<sequence length="123" mass="13709">MLITAKANINQGNKVPDRNDIYNHVIVVSFLISAETNVDQKDKYQSTPVHYAAERGHKDVVPLLISTGANIHQRDKVFGNQNDTIFHVTHVMAMLISAGASINQCNEVLNDQMDILFLVQQHG</sequence>
<keyword evidence="2 3" id="KW-0040">ANK repeat</keyword>
<dbReference type="EMBL" id="JNBS01005089">
    <property type="protein sequence ID" value="OQR80990.1"/>
    <property type="molecule type" value="Genomic_DNA"/>
</dbReference>
<dbReference type="OrthoDB" id="194358at2759"/>
<dbReference type="PRINTS" id="PR01415">
    <property type="entry name" value="ANKYRIN"/>
</dbReference>
<gene>
    <name evidence="4" type="ORF">THRCLA_23428</name>
</gene>
<evidence type="ECO:0000256" key="2">
    <source>
        <dbReference type="ARBA" id="ARBA00023043"/>
    </source>
</evidence>
<evidence type="ECO:0000313" key="5">
    <source>
        <dbReference type="Proteomes" id="UP000243217"/>
    </source>
</evidence>
<dbReference type="Gene3D" id="1.25.40.20">
    <property type="entry name" value="Ankyrin repeat-containing domain"/>
    <property type="match status" value="1"/>
</dbReference>
<dbReference type="PROSITE" id="PS50297">
    <property type="entry name" value="ANK_REP_REGION"/>
    <property type="match status" value="1"/>
</dbReference>
<accession>A0A1V9Y5J3</accession>
<dbReference type="PANTHER" id="PTHR24171">
    <property type="entry name" value="ANKYRIN REPEAT DOMAIN-CONTAINING PROTEIN 39-RELATED"/>
    <property type="match status" value="1"/>
</dbReference>
<dbReference type="AlphaFoldDB" id="A0A1V9Y5J3"/>
<comment type="caution">
    <text evidence="4">The sequence shown here is derived from an EMBL/GenBank/DDBJ whole genome shotgun (WGS) entry which is preliminary data.</text>
</comment>
<dbReference type="Proteomes" id="UP000243217">
    <property type="component" value="Unassembled WGS sequence"/>
</dbReference>
<evidence type="ECO:0000256" key="3">
    <source>
        <dbReference type="PROSITE-ProRule" id="PRU00023"/>
    </source>
</evidence>
<evidence type="ECO:0000313" key="4">
    <source>
        <dbReference type="EMBL" id="OQR80990.1"/>
    </source>
</evidence>